<dbReference type="PANTHER" id="PTHR35176">
    <property type="entry name" value="HEME OXYGENASE HI_0854-RELATED"/>
    <property type="match status" value="1"/>
</dbReference>
<accession>A0A1I1ZZ27</accession>
<reference evidence="3 4" key="1">
    <citation type="submission" date="2016-10" db="EMBL/GenBank/DDBJ databases">
        <authorList>
            <person name="de Groot N.N."/>
        </authorList>
    </citation>
    <scope>NUCLEOTIDE SEQUENCE [LARGE SCALE GENOMIC DNA]</scope>
    <source>
        <strain evidence="3 4">DSM 43019</strain>
    </source>
</reference>
<name>A0A1I1ZZ27_9ACTN</name>
<gene>
    <name evidence="3" type="ORF">SAMN05421541_101393</name>
</gene>
<dbReference type="SUPFAM" id="SSF50475">
    <property type="entry name" value="FMN-binding split barrel"/>
    <property type="match status" value="1"/>
</dbReference>
<evidence type="ECO:0000259" key="2">
    <source>
        <dbReference type="Pfam" id="PF01243"/>
    </source>
</evidence>
<sequence length="150" mass="16612">MKQRDTVTMTDDEVGALLAYRRKVQIATINPDGTPHLVTMFFAAAGGRIAFWTYRASQKARNLARDPRLTCLVEDGEDYFELRGVQVNGTVTVIADLPGVTGIGRLIAARMPDIPAGALDAYVDHTARKRTAYLVEPVRITSWDHRKLLA</sequence>
<evidence type="ECO:0000256" key="1">
    <source>
        <dbReference type="ARBA" id="ARBA00023002"/>
    </source>
</evidence>
<keyword evidence="1" id="KW-0560">Oxidoreductase</keyword>
<organism evidence="3 4">
    <name type="scientific">Actinoplanes philippinensis</name>
    <dbReference type="NCBI Taxonomy" id="35752"/>
    <lineage>
        <taxon>Bacteria</taxon>
        <taxon>Bacillati</taxon>
        <taxon>Actinomycetota</taxon>
        <taxon>Actinomycetes</taxon>
        <taxon>Micromonosporales</taxon>
        <taxon>Micromonosporaceae</taxon>
        <taxon>Actinoplanes</taxon>
    </lineage>
</organism>
<dbReference type="AlphaFoldDB" id="A0A1I1ZZ27"/>
<dbReference type="STRING" id="35752.SAMN05421541_101393"/>
<dbReference type="InterPro" id="IPR012349">
    <property type="entry name" value="Split_barrel_FMN-bd"/>
</dbReference>
<dbReference type="Proteomes" id="UP000199645">
    <property type="component" value="Unassembled WGS sequence"/>
</dbReference>
<dbReference type="GO" id="GO:0070967">
    <property type="term" value="F:coenzyme F420 binding"/>
    <property type="evidence" value="ECO:0007669"/>
    <property type="project" value="TreeGrafter"/>
</dbReference>
<evidence type="ECO:0000313" key="4">
    <source>
        <dbReference type="Proteomes" id="UP000199645"/>
    </source>
</evidence>
<dbReference type="Gene3D" id="2.30.110.10">
    <property type="entry name" value="Electron Transport, Fmn-binding Protein, Chain A"/>
    <property type="match status" value="1"/>
</dbReference>
<dbReference type="PANTHER" id="PTHR35176:SF6">
    <property type="entry name" value="HEME OXYGENASE HI_0854-RELATED"/>
    <property type="match status" value="1"/>
</dbReference>
<keyword evidence="4" id="KW-1185">Reference proteome</keyword>
<proteinExistence type="predicted"/>
<dbReference type="RefSeq" id="WP_373871021.1">
    <property type="nucleotide sequence ID" value="NZ_BOMT01000011.1"/>
</dbReference>
<dbReference type="InterPro" id="IPR011576">
    <property type="entry name" value="Pyridox_Oxase_N"/>
</dbReference>
<evidence type="ECO:0000313" key="3">
    <source>
        <dbReference type="EMBL" id="SFE36869.1"/>
    </source>
</evidence>
<feature type="domain" description="Pyridoxamine 5'-phosphate oxidase N-terminal" evidence="2">
    <location>
        <begin position="11"/>
        <end position="143"/>
    </location>
</feature>
<dbReference type="EMBL" id="FONV01000001">
    <property type="protein sequence ID" value="SFE36869.1"/>
    <property type="molecule type" value="Genomic_DNA"/>
</dbReference>
<dbReference type="Pfam" id="PF01243">
    <property type="entry name" value="PNPOx_N"/>
    <property type="match status" value="1"/>
</dbReference>
<dbReference type="InterPro" id="IPR052019">
    <property type="entry name" value="F420H2_bilvrd_red/Heme_oxyg"/>
</dbReference>
<dbReference type="GO" id="GO:0005829">
    <property type="term" value="C:cytosol"/>
    <property type="evidence" value="ECO:0007669"/>
    <property type="project" value="TreeGrafter"/>
</dbReference>
<protein>
    <submittedName>
        <fullName evidence="3">PPOX class probable F420-dependent enzyme</fullName>
    </submittedName>
</protein>
<dbReference type="GO" id="GO:0016627">
    <property type="term" value="F:oxidoreductase activity, acting on the CH-CH group of donors"/>
    <property type="evidence" value="ECO:0007669"/>
    <property type="project" value="TreeGrafter"/>
</dbReference>